<dbReference type="InterPro" id="IPR002562">
    <property type="entry name" value="3'-5'_exonuclease_dom"/>
</dbReference>
<name>A0AAD5WAG1_9POAL</name>
<dbReference type="Gene3D" id="3.30.420.10">
    <property type="entry name" value="Ribonuclease H-like superfamily/Ribonuclease H"/>
    <property type="match status" value="3"/>
</dbReference>
<protein>
    <recommendedName>
        <fullName evidence="3">3'-5' exonuclease domain-containing protein</fullName>
    </recommendedName>
</protein>
<dbReference type="SUPFAM" id="SSF53098">
    <property type="entry name" value="Ribonuclease H-like"/>
    <property type="match status" value="3"/>
</dbReference>
<dbReference type="InterPro" id="IPR036397">
    <property type="entry name" value="RNaseH_sf"/>
</dbReference>
<dbReference type="GO" id="GO:0005737">
    <property type="term" value="C:cytoplasm"/>
    <property type="evidence" value="ECO:0007669"/>
    <property type="project" value="TreeGrafter"/>
</dbReference>
<evidence type="ECO:0000313" key="5">
    <source>
        <dbReference type="Proteomes" id="UP001210211"/>
    </source>
</evidence>
<reference evidence="4 5" key="1">
    <citation type="journal article" date="2022" name="Cell">
        <title>Repeat-based holocentromeres influence genome architecture and karyotype evolution.</title>
        <authorList>
            <person name="Hofstatter P.G."/>
            <person name="Thangavel G."/>
            <person name="Lux T."/>
            <person name="Neumann P."/>
            <person name="Vondrak T."/>
            <person name="Novak P."/>
            <person name="Zhang M."/>
            <person name="Costa L."/>
            <person name="Castellani M."/>
            <person name="Scott A."/>
            <person name="Toegelov H."/>
            <person name="Fuchs J."/>
            <person name="Mata-Sucre Y."/>
            <person name="Dias Y."/>
            <person name="Vanzela A.L.L."/>
            <person name="Huettel B."/>
            <person name="Almeida C.C.S."/>
            <person name="Simkova H."/>
            <person name="Souza G."/>
            <person name="Pedrosa-Harand A."/>
            <person name="Macas J."/>
            <person name="Mayer K.F.X."/>
            <person name="Houben A."/>
            <person name="Marques A."/>
        </authorList>
    </citation>
    <scope>NUCLEOTIDE SEQUENCE [LARGE SCALE GENOMIC DNA]</scope>
    <source>
        <strain evidence="4">RhyTen1mFocal</strain>
    </source>
</reference>
<dbReference type="Pfam" id="PF01612">
    <property type="entry name" value="DNA_pol_A_exo1"/>
    <property type="match status" value="1"/>
</dbReference>
<dbReference type="CDD" id="cd06141">
    <property type="entry name" value="WRN_exo"/>
    <property type="match status" value="1"/>
</dbReference>
<comment type="caution">
    <text evidence="4">The sequence shown here is derived from an EMBL/GenBank/DDBJ whole genome shotgun (WGS) entry which is preliminary data.</text>
</comment>
<dbReference type="InterPro" id="IPR051132">
    <property type="entry name" value="3-5_Exonuclease_domain"/>
</dbReference>
<dbReference type="GO" id="GO:0006139">
    <property type="term" value="P:nucleobase-containing compound metabolic process"/>
    <property type="evidence" value="ECO:0007669"/>
    <property type="project" value="InterPro"/>
</dbReference>
<dbReference type="GO" id="GO:0005634">
    <property type="term" value="C:nucleus"/>
    <property type="evidence" value="ECO:0007669"/>
    <property type="project" value="TreeGrafter"/>
</dbReference>
<sequence>MRNFNNTGTYLIRAGGDLIKTTVTDSGDIVSNLIDDILRINGLNLNNLIVGLDIEFCHIVLHGTSRENRVALLKLCVGQRRLLFQLIHADYIPDNLSRLLSDNRFRFVGVGIRPSLVKLERIYGLKVGVRVVNLLVLAALKFGWPHMRQWNLPRLLWECTGIELQEKPTWICHSDWSRLAVGNTIEATVTKSGDEAVKWIDNILHSCSILVVGLNIKCRIWFNGNREARPVVLLQLCVGRRCLIFQLLFSDTKLRNFLGDDRYQFVGVGVKENAEKLYQWYGLNVGSCEDLRDLAAKKTGQLDMRYWDLQSLAREFMGVCIEKPRWVCLSNWSRYMLETEQIEYAALDAFASFEVGRKLVDGKASKNTLEELHLALRLPFVMVIFMREGIVYNPVDSTFNITFNNYTIKTTVTACGSVASNWIDDILRNHSHLNQIVVGLDVEWCPNRFYGTTGENPAALLQLCVSDRCLIFQLIHSDYIPAELSDFFFNNRLNFVGVGVTSDFKKLEKEAVNGTLLTVYPTRIDKADAPFLIVSFSRTVSRPSPLTSSSPSPLISLPLPLCYLFSDLSLSGRQALEFSTHLSLSSQFSDRLRLPQRLILNGKF</sequence>
<dbReference type="PANTHER" id="PTHR13620:SF105">
    <property type="entry name" value="OS01G0737700 PROTEIN"/>
    <property type="match status" value="1"/>
</dbReference>
<dbReference type="PANTHER" id="PTHR13620">
    <property type="entry name" value="3-5 EXONUCLEASE"/>
    <property type="match status" value="1"/>
</dbReference>
<evidence type="ECO:0000259" key="3">
    <source>
        <dbReference type="SMART" id="SM00474"/>
    </source>
</evidence>
<evidence type="ECO:0000256" key="1">
    <source>
        <dbReference type="ARBA" id="ARBA00022722"/>
    </source>
</evidence>
<dbReference type="EMBL" id="JAMRDG010000002">
    <property type="protein sequence ID" value="KAJ3684946.1"/>
    <property type="molecule type" value="Genomic_DNA"/>
</dbReference>
<evidence type="ECO:0000256" key="2">
    <source>
        <dbReference type="ARBA" id="ARBA00022801"/>
    </source>
</evidence>
<dbReference type="InterPro" id="IPR012337">
    <property type="entry name" value="RNaseH-like_sf"/>
</dbReference>
<accession>A0AAD5WAG1</accession>
<keyword evidence="5" id="KW-1185">Reference proteome</keyword>
<dbReference type="GO" id="GO:0003676">
    <property type="term" value="F:nucleic acid binding"/>
    <property type="evidence" value="ECO:0007669"/>
    <property type="project" value="InterPro"/>
</dbReference>
<gene>
    <name evidence="4" type="ORF">LUZ61_014110</name>
</gene>
<evidence type="ECO:0000313" key="4">
    <source>
        <dbReference type="EMBL" id="KAJ3684946.1"/>
    </source>
</evidence>
<feature type="domain" description="3'-5' exonuclease" evidence="3">
    <location>
        <begin position="190"/>
        <end position="364"/>
    </location>
</feature>
<dbReference type="SMART" id="SM00474">
    <property type="entry name" value="35EXOc"/>
    <property type="match status" value="1"/>
</dbReference>
<organism evidence="4 5">
    <name type="scientific">Rhynchospora tenuis</name>
    <dbReference type="NCBI Taxonomy" id="198213"/>
    <lineage>
        <taxon>Eukaryota</taxon>
        <taxon>Viridiplantae</taxon>
        <taxon>Streptophyta</taxon>
        <taxon>Embryophyta</taxon>
        <taxon>Tracheophyta</taxon>
        <taxon>Spermatophyta</taxon>
        <taxon>Magnoliopsida</taxon>
        <taxon>Liliopsida</taxon>
        <taxon>Poales</taxon>
        <taxon>Cyperaceae</taxon>
        <taxon>Cyperoideae</taxon>
        <taxon>Rhynchosporeae</taxon>
        <taxon>Rhynchospora</taxon>
    </lineage>
</organism>
<dbReference type="AlphaFoldDB" id="A0AAD5WAG1"/>
<keyword evidence="2" id="KW-0378">Hydrolase</keyword>
<proteinExistence type="predicted"/>
<dbReference type="GO" id="GO:0008408">
    <property type="term" value="F:3'-5' exonuclease activity"/>
    <property type="evidence" value="ECO:0007669"/>
    <property type="project" value="InterPro"/>
</dbReference>
<dbReference type="Proteomes" id="UP001210211">
    <property type="component" value="Unassembled WGS sequence"/>
</dbReference>
<keyword evidence="1" id="KW-0540">Nuclease</keyword>